<accession>A0A2S8FGJ8</accession>
<protein>
    <submittedName>
        <fullName evidence="1">Uncharacterized protein</fullName>
    </submittedName>
</protein>
<organism evidence="1 2">
    <name type="scientific">Blastopirellula marina</name>
    <dbReference type="NCBI Taxonomy" id="124"/>
    <lineage>
        <taxon>Bacteria</taxon>
        <taxon>Pseudomonadati</taxon>
        <taxon>Planctomycetota</taxon>
        <taxon>Planctomycetia</taxon>
        <taxon>Pirellulales</taxon>
        <taxon>Pirellulaceae</taxon>
        <taxon>Blastopirellula</taxon>
    </lineage>
</organism>
<evidence type="ECO:0000313" key="2">
    <source>
        <dbReference type="Proteomes" id="UP000240009"/>
    </source>
</evidence>
<comment type="caution">
    <text evidence="1">The sequence shown here is derived from an EMBL/GenBank/DDBJ whole genome shotgun (WGS) entry which is preliminary data.</text>
</comment>
<sequence length="94" mass="10777">MLGKSLLSIIDIFRSLLHWGLNDFFVWTCLNYGMIVGNQTGMALEPMLSTLRLTATLSNSFEHFLTVLQYHQLARNLTDRSHLNGTNLVAEFFR</sequence>
<gene>
    <name evidence="1" type="ORF">C5Y96_11790</name>
</gene>
<proteinExistence type="predicted"/>
<name>A0A2S8FGJ8_9BACT</name>
<dbReference type="Proteomes" id="UP000240009">
    <property type="component" value="Unassembled WGS sequence"/>
</dbReference>
<evidence type="ECO:0000313" key="1">
    <source>
        <dbReference type="EMBL" id="PQO31034.1"/>
    </source>
</evidence>
<reference evidence="1 2" key="1">
    <citation type="submission" date="2018-02" db="EMBL/GenBank/DDBJ databases">
        <title>Comparative genomes isolates from brazilian mangrove.</title>
        <authorList>
            <person name="Araujo J.E."/>
            <person name="Taketani R.G."/>
            <person name="Silva M.C.P."/>
            <person name="Loureco M.V."/>
            <person name="Andreote F.D."/>
        </authorList>
    </citation>
    <scope>NUCLEOTIDE SEQUENCE [LARGE SCALE GENOMIC DNA]</scope>
    <source>
        <strain evidence="1 2">HEX-2 MGV</strain>
    </source>
</reference>
<dbReference type="AlphaFoldDB" id="A0A2S8FGJ8"/>
<dbReference type="EMBL" id="PUIA01000037">
    <property type="protein sequence ID" value="PQO31034.1"/>
    <property type="molecule type" value="Genomic_DNA"/>
</dbReference>